<dbReference type="GO" id="GO:0006779">
    <property type="term" value="P:porphyrin-containing compound biosynthetic process"/>
    <property type="evidence" value="ECO:0007669"/>
    <property type="project" value="InterPro"/>
</dbReference>
<dbReference type="PATRIC" id="fig|1207063.3.peg.505"/>
<dbReference type="STRING" id="1207063.P24_02486"/>
<accession>K2JV14</accession>
<keyword evidence="9 10" id="KW-0143">Chaperone</keyword>
<name>K2JV14_9PROT</name>
<keyword evidence="10" id="KW-0004">4Fe-4S</keyword>
<feature type="domain" description="Radical SAM core" evidence="11">
    <location>
        <begin position="1"/>
        <end position="236"/>
    </location>
</feature>
<evidence type="ECO:0000256" key="8">
    <source>
        <dbReference type="ARBA" id="ARBA00023014"/>
    </source>
</evidence>
<dbReference type="Proteomes" id="UP000006746">
    <property type="component" value="Unassembled WGS sequence"/>
</dbReference>
<evidence type="ECO:0000256" key="10">
    <source>
        <dbReference type="RuleBase" id="RU364116"/>
    </source>
</evidence>
<keyword evidence="5 10" id="KW-0949">S-adenosyl-L-methionine</keyword>
<evidence type="ECO:0000256" key="3">
    <source>
        <dbReference type="ARBA" id="ARBA00017228"/>
    </source>
</evidence>
<dbReference type="SFLD" id="SFLDF00562">
    <property type="entry name" value="HemN-like__clustered_with_heat"/>
    <property type="match status" value="1"/>
</dbReference>
<keyword evidence="13" id="KW-1185">Reference proteome</keyword>
<evidence type="ECO:0000256" key="4">
    <source>
        <dbReference type="ARBA" id="ARBA00022617"/>
    </source>
</evidence>
<proteinExistence type="inferred from homology"/>
<comment type="similarity">
    <text evidence="2">Belongs to the anaerobic coproporphyrinogen-III oxidase family. HemW subfamily.</text>
</comment>
<dbReference type="EMBL" id="AMRL01000002">
    <property type="protein sequence ID" value="EKE78392.1"/>
    <property type="molecule type" value="Genomic_DNA"/>
</dbReference>
<dbReference type="GO" id="GO:0051539">
    <property type="term" value="F:4 iron, 4 sulfur cluster binding"/>
    <property type="evidence" value="ECO:0007669"/>
    <property type="project" value="UniProtKB-UniRule"/>
</dbReference>
<dbReference type="PANTHER" id="PTHR13932">
    <property type="entry name" value="COPROPORPHYRINIGEN III OXIDASE"/>
    <property type="match status" value="1"/>
</dbReference>
<dbReference type="GO" id="GO:0005737">
    <property type="term" value="C:cytoplasm"/>
    <property type="evidence" value="ECO:0007669"/>
    <property type="project" value="UniProtKB-SubCell"/>
</dbReference>
<dbReference type="InterPro" id="IPR034505">
    <property type="entry name" value="Coproporphyrinogen-III_oxidase"/>
</dbReference>
<dbReference type="InterPro" id="IPR010723">
    <property type="entry name" value="HemN_C"/>
</dbReference>
<comment type="caution">
    <text evidence="12">The sequence shown here is derived from an EMBL/GenBank/DDBJ whole genome shotgun (WGS) entry which is preliminary data.</text>
</comment>
<evidence type="ECO:0000313" key="13">
    <source>
        <dbReference type="Proteomes" id="UP000006746"/>
    </source>
</evidence>
<keyword evidence="4 10" id="KW-0349">Heme</keyword>
<evidence type="ECO:0000259" key="11">
    <source>
        <dbReference type="PROSITE" id="PS51918"/>
    </source>
</evidence>
<evidence type="ECO:0000256" key="7">
    <source>
        <dbReference type="ARBA" id="ARBA00023004"/>
    </source>
</evidence>
<organism evidence="12 13">
    <name type="scientific">Oceanibaculum indicum P24</name>
    <dbReference type="NCBI Taxonomy" id="1207063"/>
    <lineage>
        <taxon>Bacteria</taxon>
        <taxon>Pseudomonadati</taxon>
        <taxon>Pseudomonadota</taxon>
        <taxon>Alphaproteobacteria</taxon>
        <taxon>Rhodospirillales</taxon>
        <taxon>Oceanibaculaceae</taxon>
        <taxon>Oceanibaculum</taxon>
    </lineage>
</organism>
<comment type="cofactor">
    <cofactor evidence="1">
        <name>[4Fe-4S] cluster</name>
        <dbReference type="ChEBI" id="CHEBI:49883"/>
    </cofactor>
</comment>
<dbReference type="SMART" id="SM00729">
    <property type="entry name" value="Elp3"/>
    <property type="match status" value="1"/>
</dbReference>
<dbReference type="GO" id="GO:0004109">
    <property type="term" value="F:coproporphyrinogen oxidase activity"/>
    <property type="evidence" value="ECO:0007669"/>
    <property type="project" value="InterPro"/>
</dbReference>
<dbReference type="InterPro" id="IPR013785">
    <property type="entry name" value="Aldolase_TIM"/>
</dbReference>
<dbReference type="SUPFAM" id="SSF102114">
    <property type="entry name" value="Radical SAM enzymes"/>
    <property type="match status" value="1"/>
</dbReference>
<dbReference type="Pfam" id="PF04055">
    <property type="entry name" value="Radical_SAM"/>
    <property type="match status" value="1"/>
</dbReference>
<evidence type="ECO:0000313" key="12">
    <source>
        <dbReference type="EMBL" id="EKE78392.1"/>
    </source>
</evidence>
<keyword evidence="8 10" id="KW-0411">Iron-sulfur</keyword>
<reference evidence="12 13" key="1">
    <citation type="journal article" date="2012" name="J. Bacteriol.">
        <title>Genome Sequence of Oceanibaculum indicum Type Strain P24.</title>
        <authorList>
            <person name="Lai Q."/>
            <person name="Shao Z."/>
        </authorList>
    </citation>
    <scope>NUCLEOTIDE SEQUENCE [LARGE SCALE GENOMIC DNA]</scope>
    <source>
        <strain evidence="12 13">P24</strain>
    </source>
</reference>
<comment type="subcellular location">
    <subcellularLocation>
        <location evidence="10">Cytoplasm</location>
    </subcellularLocation>
</comment>
<dbReference type="eggNOG" id="COG0635">
    <property type="taxonomic scope" value="Bacteria"/>
</dbReference>
<dbReference type="SFLD" id="SFLDG01065">
    <property type="entry name" value="anaerobic_coproporphyrinogen-I"/>
    <property type="match status" value="1"/>
</dbReference>
<keyword evidence="6 10" id="KW-0479">Metal-binding</keyword>
<evidence type="ECO:0000256" key="6">
    <source>
        <dbReference type="ARBA" id="ARBA00022723"/>
    </source>
</evidence>
<keyword evidence="10" id="KW-0963">Cytoplasm</keyword>
<keyword evidence="7 10" id="KW-0408">Iron</keyword>
<dbReference type="PROSITE" id="PS51918">
    <property type="entry name" value="RADICAL_SAM"/>
    <property type="match status" value="1"/>
</dbReference>
<protein>
    <recommendedName>
        <fullName evidence="3 10">Heme chaperone HemW</fullName>
    </recommendedName>
</protein>
<evidence type="ECO:0000256" key="5">
    <source>
        <dbReference type="ARBA" id="ARBA00022691"/>
    </source>
</evidence>
<dbReference type="InterPro" id="IPR006638">
    <property type="entry name" value="Elp3/MiaA/NifB-like_rSAM"/>
</dbReference>
<dbReference type="PANTHER" id="PTHR13932:SF5">
    <property type="entry name" value="RADICAL S-ADENOSYL METHIONINE DOMAIN-CONTAINING PROTEIN 1, MITOCHONDRIAL"/>
    <property type="match status" value="1"/>
</dbReference>
<dbReference type="NCBIfam" id="TIGR00539">
    <property type="entry name" value="hemN_rel"/>
    <property type="match status" value="1"/>
</dbReference>
<dbReference type="InterPro" id="IPR058240">
    <property type="entry name" value="rSAM_sf"/>
</dbReference>
<evidence type="ECO:0000256" key="2">
    <source>
        <dbReference type="ARBA" id="ARBA00006100"/>
    </source>
</evidence>
<dbReference type="InterPro" id="IPR004559">
    <property type="entry name" value="HemW-like"/>
</dbReference>
<dbReference type="RefSeq" id="WP_008943115.1">
    <property type="nucleotide sequence ID" value="NZ_AMRL01000002.1"/>
</dbReference>
<dbReference type="Pfam" id="PF06969">
    <property type="entry name" value="HemN_C"/>
    <property type="match status" value="1"/>
</dbReference>
<gene>
    <name evidence="12" type="ORF">P24_02486</name>
</gene>
<dbReference type="GO" id="GO:0046872">
    <property type="term" value="F:metal ion binding"/>
    <property type="evidence" value="ECO:0007669"/>
    <property type="project" value="UniProtKB-UniRule"/>
</dbReference>
<dbReference type="Gene3D" id="3.20.20.70">
    <property type="entry name" value="Aldolase class I"/>
    <property type="match status" value="1"/>
</dbReference>
<dbReference type="AlphaFoldDB" id="K2JV14"/>
<evidence type="ECO:0000256" key="9">
    <source>
        <dbReference type="ARBA" id="ARBA00023186"/>
    </source>
</evidence>
<dbReference type="InterPro" id="IPR007197">
    <property type="entry name" value="rSAM"/>
</dbReference>
<evidence type="ECO:0000256" key="1">
    <source>
        <dbReference type="ARBA" id="ARBA00001966"/>
    </source>
</evidence>
<comment type="function">
    <text evidence="10">Probably acts as a heme chaperone, transferring heme to an unknown acceptor. Binds one molecule of heme per monomer, possibly covalently. Binds 1 [4Fe-4S] cluster. The cluster is coordinated with 3 cysteines and an exchangeable S-adenosyl-L-methionine.</text>
</comment>
<dbReference type="SFLD" id="SFLDF00288">
    <property type="entry name" value="HemN-like__clustered_with_nucl"/>
    <property type="match status" value="1"/>
</dbReference>
<dbReference type="CDD" id="cd01335">
    <property type="entry name" value="Radical_SAM"/>
    <property type="match status" value="1"/>
</dbReference>
<sequence>MTAPDTLAVYVHWPFCRSKCPYCDFNSHVSASIDHARWRAALLREIDHYADRTPGRTVTSVFFGGGTPSLMEPATAASVIEHIGRRWRLDAGVEITLEANPTSVEAALLAGFRSAGVNRVSLGVQALNDADLKFLGREHSAREALAAVDIAASLFDRFSFDLIYARPGQTVAGWEAELRQALSHAVGHISAYQLTIEEGTPFHLRHARGEFQIPDEDTGAALYEATQAVLDAAGLPSYEISNHARPGEESRHNLAYWRYADYAGIGPGAHGRLTLQEGKIATRQHRAPQIWLERVERDGHATQAELPVAPEERLTEMLMMGLRTVEGVPADRFIRETGREMRAALDSVRLDRLVAGGFLIADAAGLRATAEGRQRLNALLPALLG</sequence>
<dbReference type="SFLD" id="SFLDS00029">
    <property type="entry name" value="Radical_SAM"/>
    <property type="match status" value="1"/>
</dbReference>